<accession>A0A0G0U1B5</accession>
<reference evidence="2 3" key="1">
    <citation type="journal article" date="2015" name="Nature">
        <title>rRNA introns, odd ribosomes, and small enigmatic genomes across a large radiation of phyla.</title>
        <authorList>
            <person name="Brown C.T."/>
            <person name="Hug L.A."/>
            <person name="Thomas B.C."/>
            <person name="Sharon I."/>
            <person name="Castelle C.J."/>
            <person name="Singh A."/>
            <person name="Wilkins M.J."/>
            <person name="Williams K.H."/>
            <person name="Banfield J.F."/>
        </authorList>
    </citation>
    <scope>NUCLEOTIDE SEQUENCE [LARGE SCALE GENOMIC DNA]</scope>
</reference>
<sequence length="106" mass="11782">MNKPKFKGFVDYQSPVKGGKKVKPLGKLPDQQKHDQTQPLEEKDSETALGHEPASGSDQIADVDQIAESMGIYDAEEEKSDNPKDEPEDVVEEVNIAKEIEENKES</sequence>
<protein>
    <submittedName>
        <fullName evidence="2">Uncharacterized protein</fullName>
    </submittedName>
</protein>
<organism evidence="2 3">
    <name type="scientific">Candidatus Daviesbacteria bacterium GW2011_GWA2_40_9</name>
    <dbReference type="NCBI Taxonomy" id="1618424"/>
    <lineage>
        <taxon>Bacteria</taxon>
        <taxon>Candidatus Daviesiibacteriota</taxon>
    </lineage>
</organism>
<evidence type="ECO:0000313" key="2">
    <source>
        <dbReference type="EMBL" id="KKR82904.1"/>
    </source>
</evidence>
<dbReference type="EMBL" id="LCAB01000008">
    <property type="protein sequence ID" value="KKR82904.1"/>
    <property type="molecule type" value="Genomic_DNA"/>
</dbReference>
<evidence type="ECO:0000313" key="3">
    <source>
        <dbReference type="Proteomes" id="UP000034601"/>
    </source>
</evidence>
<dbReference type="AlphaFoldDB" id="A0A0G0U1B5"/>
<name>A0A0G0U1B5_9BACT</name>
<comment type="caution">
    <text evidence="2">The sequence shown here is derived from an EMBL/GenBank/DDBJ whole genome shotgun (WGS) entry which is preliminary data.</text>
</comment>
<proteinExistence type="predicted"/>
<gene>
    <name evidence="2" type="ORF">UU29_C0008G0013</name>
</gene>
<feature type="compositionally biased region" description="Basic and acidic residues" evidence="1">
    <location>
        <begin position="30"/>
        <end position="46"/>
    </location>
</feature>
<dbReference type="Proteomes" id="UP000034601">
    <property type="component" value="Unassembled WGS sequence"/>
</dbReference>
<feature type="region of interest" description="Disordered" evidence="1">
    <location>
        <begin position="1"/>
        <end position="90"/>
    </location>
</feature>
<evidence type="ECO:0000256" key="1">
    <source>
        <dbReference type="SAM" id="MobiDB-lite"/>
    </source>
</evidence>